<sequence length="61" mass="6598">MNKKSRSGVLSKTDHKSKARVPVKGSASMSGPEKLLSVSKPARGVARSTTSARVKHRKTMY</sequence>
<name>A0A2S5DRL3_9BURK</name>
<gene>
    <name evidence="2" type="ORF">C3743_15660</name>
</gene>
<dbReference type="AlphaFoldDB" id="A0A2S5DRL3"/>
<feature type="region of interest" description="Disordered" evidence="1">
    <location>
        <begin position="1"/>
        <end position="61"/>
    </location>
</feature>
<accession>A0A2S5DRL3</accession>
<evidence type="ECO:0000313" key="2">
    <source>
        <dbReference type="EMBL" id="POZ81748.1"/>
    </source>
</evidence>
<dbReference type="Proteomes" id="UP000238655">
    <property type="component" value="Chromosome 1"/>
</dbReference>
<organism evidence="2 3">
    <name type="scientific">Burkholderia contaminans</name>
    <dbReference type="NCBI Taxonomy" id="488447"/>
    <lineage>
        <taxon>Bacteria</taxon>
        <taxon>Pseudomonadati</taxon>
        <taxon>Pseudomonadota</taxon>
        <taxon>Betaproteobacteria</taxon>
        <taxon>Burkholderiales</taxon>
        <taxon>Burkholderiaceae</taxon>
        <taxon>Burkholderia</taxon>
        <taxon>Burkholderia cepacia complex</taxon>
    </lineage>
</organism>
<reference evidence="2 3" key="1">
    <citation type="submission" date="2018-01" db="EMBL/GenBank/DDBJ databases">
        <title>Successful Treatment of Persistent Burkholderia cepacia Bacteremia with Ceftazidime-Avibactam.</title>
        <authorList>
            <person name="Tamma P."/>
            <person name="Fan Y."/>
            <person name="Bergman Y."/>
            <person name="Sick-Samuels A."/>
            <person name="Hsu A."/>
            <person name="Timp W."/>
            <person name="Simner P."/>
        </authorList>
    </citation>
    <scope>NUCLEOTIDE SEQUENCE [LARGE SCALE GENOMIC DNA]</scope>
    <source>
        <strain evidence="2 3">170816</strain>
    </source>
</reference>
<dbReference type="RefSeq" id="WP_089460854.1">
    <property type="nucleotide sequence ID" value="NZ_CM009575.1"/>
</dbReference>
<dbReference type="EMBL" id="PQVP01000002">
    <property type="protein sequence ID" value="POZ81748.1"/>
    <property type="molecule type" value="Genomic_DNA"/>
</dbReference>
<evidence type="ECO:0000313" key="3">
    <source>
        <dbReference type="Proteomes" id="UP000238655"/>
    </source>
</evidence>
<evidence type="ECO:0000256" key="1">
    <source>
        <dbReference type="SAM" id="MobiDB-lite"/>
    </source>
</evidence>
<proteinExistence type="predicted"/>
<comment type="caution">
    <text evidence="2">The sequence shown here is derived from an EMBL/GenBank/DDBJ whole genome shotgun (WGS) entry which is preliminary data.</text>
</comment>
<protein>
    <submittedName>
        <fullName evidence="2">Uncharacterized protein</fullName>
    </submittedName>
</protein>